<protein>
    <recommendedName>
        <fullName evidence="4">Required for respiratory growth protein 9, mitochondrial</fullName>
    </recommendedName>
</protein>
<feature type="region of interest" description="Disordered" evidence="6">
    <location>
        <begin position="115"/>
        <end position="217"/>
    </location>
</feature>
<comment type="subcellular location">
    <subcellularLocation>
        <location evidence="2">Mitochondrion</location>
    </subcellularLocation>
</comment>
<feature type="compositionally biased region" description="Basic residues" evidence="6">
    <location>
        <begin position="332"/>
        <end position="341"/>
    </location>
</feature>
<dbReference type="Proteomes" id="UP000192596">
    <property type="component" value="Unassembled WGS sequence"/>
</dbReference>
<dbReference type="InParanoid" id="A0A1V8TAZ6"/>
<gene>
    <name evidence="7" type="ORF">B0A48_06222</name>
</gene>
<comment type="similarity">
    <text evidence="3">Belongs to the RRG9 family.</text>
</comment>
<comment type="function">
    <text evidence="1">Required for respiratory activity and maintenance and expression of the mitochondrial genome.</text>
</comment>
<evidence type="ECO:0000313" key="8">
    <source>
        <dbReference type="Proteomes" id="UP000192596"/>
    </source>
</evidence>
<evidence type="ECO:0000256" key="3">
    <source>
        <dbReference type="ARBA" id="ARBA00010895"/>
    </source>
</evidence>
<dbReference type="PANTHER" id="PTHR13475:SF3">
    <property type="entry name" value="NEUGRIN"/>
    <property type="match status" value="1"/>
</dbReference>
<dbReference type="InterPro" id="IPR010487">
    <property type="entry name" value="NGRN/Rrg9"/>
</dbReference>
<dbReference type="STRING" id="1507870.A0A1V8TAZ6"/>
<evidence type="ECO:0000256" key="5">
    <source>
        <dbReference type="ARBA" id="ARBA00022946"/>
    </source>
</evidence>
<evidence type="ECO:0000256" key="1">
    <source>
        <dbReference type="ARBA" id="ARBA00003548"/>
    </source>
</evidence>
<keyword evidence="5" id="KW-0809">Transit peptide</keyword>
<keyword evidence="8" id="KW-1185">Reference proteome</keyword>
<accession>A0A1V8TAZ6</accession>
<dbReference type="OrthoDB" id="5578174at2759"/>
<evidence type="ECO:0000256" key="4">
    <source>
        <dbReference type="ARBA" id="ARBA00013566"/>
    </source>
</evidence>
<dbReference type="EMBL" id="NAJO01000012">
    <property type="protein sequence ID" value="OQO08352.1"/>
    <property type="molecule type" value="Genomic_DNA"/>
</dbReference>
<feature type="region of interest" description="Disordered" evidence="6">
    <location>
        <begin position="304"/>
        <end position="347"/>
    </location>
</feature>
<dbReference type="PANTHER" id="PTHR13475">
    <property type="entry name" value="NEUGRIN"/>
    <property type="match status" value="1"/>
</dbReference>
<sequence length="365" mass="40049">METIESVRTGDDLVPFAQQGLADAQGRSLEGSTDVEKALHDGAAKADSSALAGEDWHAEVELIDPEAAKALVEAPVVDENAEHIGDVGVDAAEQKTESIPDKGLLSSAARKQLNRLGRKQRRIAAGTYKPSASLRDSEETEEDRTASVLDKIGGMEGSDTSEDVDLAGSPGIVERDFISTKARERRKPGQSVRPSTKTATKEPPAPVRRKKEPWQVQKAALTAKFGDATWSPRKRLSPDTLEGIRTLHSSDPNTYNTATLSQQFAVSPENIRRILRSKWQPNETEREDRAERWERRGVRKWTAMAEGGERPPKKWREMGVGSVKGEPAAKPAWKKGGMRSRPRSEDVPFESMEDVAVATLNAKIL</sequence>
<dbReference type="AlphaFoldDB" id="A0A1V8TAZ6"/>
<feature type="compositionally biased region" description="Basic and acidic residues" evidence="6">
    <location>
        <begin position="307"/>
        <end position="317"/>
    </location>
</feature>
<feature type="compositionally biased region" description="Basic and acidic residues" evidence="6">
    <location>
        <begin position="173"/>
        <end position="182"/>
    </location>
</feature>
<dbReference type="Pfam" id="PF12824">
    <property type="entry name" value="MRP-L20"/>
    <property type="match status" value="1"/>
</dbReference>
<evidence type="ECO:0000256" key="2">
    <source>
        <dbReference type="ARBA" id="ARBA00004173"/>
    </source>
</evidence>
<comment type="caution">
    <text evidence="7">The sequence shown here is derived from an EMBL/GenBank/DDBJ whole genome shotgun (WGS) entry which is preliminary data.</text>
</comment>
<proteinExistence type="inferred from homology"/>
<organism evidence="7 8">
    <name type="scientific">Cryoendolithus antarcticus</name>
    <dbReference type="NCBI Taxonomy" id="1507870"/>
    <lineage>
        <taxon>Eukaryota</taxon>
        <taxon>Fungi</taxon>
        <taxon>Dikarya</taxon>
        <taxon>Ascomycota</taxon>
        <taxon>Pezizomycotina</taxon>
        <taxon>Dothideomycetes</taxon>
        <taxon>Dothideomycetidae</taxon>
        <taxon>Cladosporiales</taxon>
        <taxon>Cladosporiaceae</taxon>
        <taxon>Cryoendolithus</taxon>
    </lineage>
</organism>
<evidence type="ECO:0000256" key="6">
    <source>
        <dbReference type="SAM" id="MobiDB-lite"/>
    </source>
</evidence>
<dbReference type="GO" id="GO:0005634">
    <property type="term" value="C:nucleus"/>
    <property type="evidence" value="ECO:0007669"/>
    <property type="project" value="TreeGrafter"/>
</dbReference>
<evidence type="ECO:0000313" key="7">
    <source>
        <dbReference type="EMBL" id="OQO08352.1"/>
    </source>
</evidence>
<reference evidence="8" key="1">
    <citation type="submission" date="2017-03" db="EMBL/GenBank/DDBJ databases">
        <title>Genomes of endolithic fungi from Antarctica.</title>
        <authorList>
            <person name="Coleine C."/>
            <person name="Masonjones S."/>
            <person name="Stajich J.E."/>
        </authorList>
    </citation>
    <scope>NUCLEOTIDE SEQUENCE [LARGE SCALE GENOMIC DNA]</scope>
    <source>
        <strain evidence="8">CCFEE 5527</strain>
    </source>
</reference>
<dbReference type="GO" id="GO:0005739">
    <property type="term" value="C:mitochondrion"/>
    <property type="evidence" value="ECO:0007669"/>
    <property type="project" value="UniProtKB-SubCell"/>
</dbReference>
<name>A0A1V8TAZ6_9PEZI</name>